<accession>A0AAD9W6Z7</accession>
<reference evidence="3" key="1">
    <citation type="submission" date="2023-06" db="EMBL/GenBank/DDBJ databases">
        <authorList>
            <person name="Noh H."/>
        </authorList>
    </citation>
    <scope>NUCLEOTIDE SEQUENCE</scope>
    <source>
        <strain evidence="3">DUCC20226</strain>
    </source>
</reference>
<dbReference type="InterPro" id="IPR001763">
    <property type="entry name" value="Rhodanese-like_dom"/>
</dbReference>
<dbReference type="PANTHER" id="PTHR10828">
    <property type="entry name" value="M-PHASE INDUCER PHOSPHATASE DUAL SPECIFICITY PHOSPHATASE CDC25"/>
    <property type="match status" value="1"/>
</dbReference>
<dbReference type="PROSITE" id="PS50206">
    <property type="entry name" value="RHODANESE_3"/>
    <property type="match status" value="1"/>
</dbReference>
<dbReference type="AlphaFoldDB" id="A0AAD9W6Z7"/>
<dbReference type="Proteomes" id="UP001265746">
    <property type="component" value="Unassembled WGS sequence"/>
</dbReference>
<name>A0AAD9W6Z7_PHOAM</name>
<feature type="compositionally biased region" description="Low complexity" evidence="1">
    <location>
        <begin position="123"/>
        <end position="144"/>
    </location>
</feature>
<sequence>MNTIFKRTMSRFTIANLPRMEVAALSQELLALKSPDNSVAVIDVRDGDHIGGHIKGSRWVPSHQFEEWLPTLLRQLEDTKTVVFHCALSKQRGPSAALRYIREREAKFGEDSVAAPEGSGTPGQEASAALGAGQQQQGEGAAKAPPVAQKVCVLRGGFQRWQESHGPDERLTEAYVKDLWEDY</sequence>
<dbReference type="InterPro" id="IPR036873">
    <property type="entry name" value="Rhodanese-like_dom_sf"/>
</dbReference>
<evidence type="ECO:0000313" key="3">
    <source>
        <dbReference type="EMBL" id="KAK2613305.1"/>
    </source>
</evidence>
<keyword evidence="4" id="KW-1185">Reference proteome</keyword>
<evidence type="ECO:0000313" key="4">
    <source>
        <dbReference type="Proteomes" id="UP001265746"/>
    </source>
</evidence>
<dbReference type="PANTHER" id="PTHR10828:SF38">
    <property type="entry name" value="ARSENICAL-RESISTANCE PROTEIN 2-RELATED"/>
    <property type="match status" value="1"/>
</dbReference>
<dbReference type="GO" id="GO:0005737">
    <property type="term" value="C:cytoplasm"/>
    <property type="evidence" value="ECO:0007669"/>
    <property type="project" value="TreeGrafter"/>
</dbReference>
<evidence type="ECO:0000259" key="2">
    <source>
        <dbReference type="PROSITE" id="PS50206"/>
    </source>
</evidence>
<feature type="region of interest" description="Disordered" evidence="1">
    <location>
        <begin position="109"/>
        <end position="146"/>
    </location>
</feature>
<dbReference type="EMBL" id="JAUJFL010000001">
    <property type="protein sequence ID" value="KAK2613305.1"/>
    <property type="molecule type" value="Genomic_DNA"/>
</dbReference>
<dbReference type="Gene3D" id="3.40.250.10">
    <property type="entry name" value="Rhodanese-like domain"/>
    <property type="match status" value="1"/>
</dbReference>
<dbReference type="GO" id="GO:0004725">
    <property type="term" value="F:protein tyrosine phosphatase activity"/>
    <property type="evidence" value="ECO:0007669"/>
    <property type="project" value="TreeGrafter"/>
</dbReference>
<feature type="domain" description="Rhodanese" evidence="2">
    <location>
        <begin position="35"/>
        <end position="170"/>
    </location>
</feature>
<comment type="caution">
    <text evidence="3">The sequence shown here is derived from an EMBL/GenBank/DDBJ whole genome shotgun (WGS) entry which is preliminary data.</text>
</comment>
<gene>
    <name evidence="3" type="ORF">N8I77_000226</name>
</gene>
<dbReference type="SMART" id="SM00450">
    <property type="entry name" value="RHOD"/>
    <property type="match status" value="1"/>
</dbReference>
<evidence type="ECO:0000256" key="1">
    <source>
        <dbReference type="SAM" id="MobiDB-lite"/>
    </source>
</evidence>
<proteinExistence type="predicted"/>
<protein>
    <recommendedName>
        <fullName evidence="2">Rhodanese domain-containing protein</fullName>
    </recommendedName>
</protein>
<dbReference type="Pfam" id="PF00581">
    <property type="entry name" value="Rhodanese"/>
    <property type="match status" value="1"/>
</dbReference>
<dbReference type="SUPFAM" id="SSF52821">
    <property type="entry name" value="Rhodanese/Cell cycle control phosphatase"/>
    <property type="match status" value="1"/>
</dbReference>
<dbReference type="GO" id="GO:0005634">
    <property type="term" value="C:nucleus"/>
    <property type="evidence" value="ECO:0007669"/>
    <property type="project" value="TreeGrafter"/>
</dbReference>
<organism evidence="3 4">
    <name type="scientific">Phomopsis amygdali</name>
    <name type="common">Fusicoccum amygdali</name>
    <dbReference type="NCBI Taxonomy" id="1214568"/>
    <lineage>
        <taxon>Eukaryota</taxon>
        <taxon>Fungi</taxon>
        <taxon>Dikarya</taxon>
        <taxon>Ascomycota</taxon>
        <taxon>Pezizomycotina</taxon>
        <taxon>Sordariomycetes</taxon>
        <taxon>Sordariomycetidae</taxon>
        <taxon>Diaporthales</taxon>
        <taxon>Diaporthaceae</taxon>
        <taxon>Diaporthe</taxon>
    </lineage>
</organism>